<dbReference type="Proteomes" id="UP001633002">
    <property type="component" value="Unassembled WGS sequence"/>
</dbReference>
<name>A0ABD3H876_9MARC</name>
<evidence type="ECO:0000313" key="3">
    <source>
        <dbReference type="Proteomes" id="UP001633002"/>
    </source>
</evidence>
<proteinExistence type="predicted"/>
<evidence type="ECO:0000256" key="1">
    <source>
        <dbReference type="SAM" id="MobiDB-lite"/>
    </source>
</evidence>
<dbReference type="AlphaFoldDB" id="A0ABD3H876"/>
<feature type="region of interest" description="Disordered" evidence="1">
    <location>
        <begin position="1"/>
        <end position="22"/>
    </location>
</feature>
<comment type="caution">
    <text evidence="2">The sequence shown here is derived from an EMBL/GenBank/DDBJ whole genome shotgun (WGS) entry which is preliminary data.</text>
</comment>
<sequence>MKSEENENESVENEEGKVYLPPSASCPNRLAVDLMESRSNGRGRLGLRAASLTDGGVRVNAALPDTASSAAHLVTHLASPGTHRLRTHLVSLGRIAWIRDASLGYIRDASLEDSWGRIAWRLVGTHRLLDPWPRDLSPCLELETSPLGCANSPPVFLRSWLRHQPTWGRISELSSGDLAYAISPPGDASPSCVLEISPASSAHLGTYLRAVV</sequence>
<dbReference type="EMBL" id="JBJQOH010000005">
    <property type="protein sequence ID" value="KAL3686334.1"/>
    <property type="molecule type" value="Genomic_DNA"/>
</dbReference>
<reference evidence="2 3" key="1">
    <citation type="submission" date="2024-09" db="EMBL/GenBank/DDBJ databases">
        <title>Chromosome-scale assembly of Riccia sorocarpa.</title>
        <authorList>
            <person name="Paukszto L."/>
        </authorList>
    </citation>
    <scope>NUCLEOTIDE SEQUENCE [LARGE SCALE GENOMIC DNA]</scope>
    <source>
        <strain evidence="2">LP-2024</strain>
        <tissue evidence="2">Aerial parts of the thallus</tissue>
    </source>
</reference>
<protein>
    <submittedName>
        <fullName evidence="2">Uncharacterized protein</fullName>
    </submittedName>
</protein>
<organism evidence="2 3">
    <name type="scientific">Riccia sorocarpa</name>
    <dbReference type="NCBI Taxonomy" id="122646"/>
    <lineage>
        <taxon>Eukaryota</taxon>
        <taxon>Viridiplantae</taxon>
        <taxon>Streptophyta</taxon>
        <taxon>Embryophyta</taxon>
        <taxon>Marchantiophyta</taxon>
        <taxon>Marchantiopsida</taxon>
        <taxon>Marchantiidae</taxon>
        <taxon>Marchantiales</taxon>
        <taxon>Ricciaceae</taxon>
        <taxon>Riccia</taxon>
    </lineage>
</organism>
<evidence type="ECO:0000313" key="2">
    <source>
        <dbReference type="EMBL" id="KAL3686334.1"/>
    </source>
</evidence>
<gene>
    <name evidence="2" type="ORF">R1sor_008908</name>
</gene>
<keyword evidence="3" id="KW-1185">Reference proteome</keyword>
<accession>A0ABD3H876</accession>
<feature type="compositionally biased region" description="Acidic residues" evidence="1">
    <location>
        <begin position="1"/>
        <end position="13"/>
    </location>
</feature>